<sequence>MKHLLQACGGDGEGPGLPPGGGVLLVTSPQWKAMSCSSLASFQPGSRENQGSINVFGVNVHCQRMCLWVSEPCLSGSVCLLVGPGLGDQTMTASHRREVWSKNQPRKCAGGEGLGRLPTKGVPGCSVSAPPPGMHPWRGNGPWV</sequence>
<evidence type="ECO:0000256" key="1">
    <source>
        <dbReference type="SAM" id="MobiDB-lite"/>
    </source>
</evidence>
<proteinExistence type="predicted"/>
<dbReference type="InParanoid" id="A0A7J8B846"/>
<protein>
    <submittedName>
        <fullName evidence="2">Uncharacterized protein</fullName>
    </submittedName>
</protein>
<name>A0A7J8B846_MOLMO</name>
<gene>
    <name evidence="2" type="ORF">HJG59_010479</name>
</gene>
<dbReference type="AlphaFoldDB" id="A0A7J8B846"/>
<comment type="caution">
    <text evidence="2">The sequence shown here is derived from an EMBL/GenBank/DDBJ whole genome shotgun (WGS) entry which is preliminary data.</text>
</comment>
<organism evidence="2 3">
    <name type="scientific">Molossus molossus</name>
    <name type="common">Pallas' mastiff bat</name>
    <name type="synonym">Vespertilio molossus</name>
    <dbReference type="NCBI Taxonomy" id="27622"/>
    <lineage>
        <taxon>Eukaryota</taxon>
        <taxon>Metazoa</taxon>
        <taxon>Chordata</taxon>
        <taxon>Craniata</taxon>
        <taxon>Vertebrata</taxon>
        <taxon>Euteleostomi</taxon>
        <taxon>Mammalia</taxon>
        <taxon>Eutheria</taxon>
        <taxon>Laurasiatheria</taxon>
        <taxon>Chiroptera</taxon>
        <taxon>Yangochiroptera</taxon>
        <taxon>Molossidae</taxon>
        <taxon>Molossus</taxon>
    </lineage>
</organism>
<evidence type="ECO:0000313" key="3">
    <source>
        <dbReference type="Proteomes" id="UP000550707"/>
    </source>
</evidence>
<feature type="region of interest" description="Disordered" evidence="1">
    <location>
        <begin position="105"/>
        <end position="144"/>
    </location>
</feature>
<dbReference type="Proteomes" id="UP000550707">
    <property type="component" value="Unassembled WGS sequence"/>
</dbReference>
<reference evidence="2 3" key="1">
    <citation type="journal article" date="2020" name="Nature">
        <title>Six reference-quality genomes reveal evolution of bat adaptations.</title>
        <authorList>
            <person name="Jebb D."/>
            <person name="Huang Z."/>
            <person name="Pippel M."/>
            <person name="Hughes G.M."/>
            <person name="Lavrichenko K."/>
            <person name="Devanna P."/>
            <person name="Winkler S."/>
            <person name="Jermiin L.S."/>
            <person name="Skirmuntt E.C."/>
            <person name="Katzourakis A."/>
            <person name="Burkitt-Gray L."/>
            <person name="Ray D.A."/>
            <person name="Sullivan K.A.M."/>
            <person name="Roscito J.G."/>
            <person name="Kirilenko B.M."/>
            <person name="Davalos L.M."/>
            <person name="Corthals A.P."/>
            <person name="Power M.L."/>
            <person name="Jones G."/>
            <person name="Ransome R.D."/>
            <person name="Dechmann D.K.N."/>
            <person name="Locatelli A.G."/>
            <person name="Puechmaille S.J."/>
            <person name="Fedrigo O."/>
            <person name="Jarvis E.D."/>
            <person name="Hiller M."/>
            <person name="Vernes S.C."/>
            <person name="Myers E.W."/>
            <person name="Teeling E.C."/>
        </authorList>
    </citation>
    <scope>NUCLEOTIDE SEQUENCE [LARGE SCALE GENOMIC DNA]</scope>
    <source>
        <strain evidence="2">MMolMol1</strain>
        <tissue evidence="2">Muscle</tissue>
    </source>
</reference>
<dbReference type="EMBL" id="JACASF010000035">
    <property type="protein sequence ID" value="KAF6394888.1"/>
    <property type="molecule type" value="Genomic_DNA"/>
</dbReference>
<keyword evidence="3" id="KW-1185">Reference proteome</keyword>
<accession>A0A7J8B846</accession>
<evidence type="ECO:0000313" key="2">
    <source>
        <dbReference type="EMBL" id="KAF6394888.1"/>
    </source>
</evidence>